<feature type="domain" description="DprA winged helix" evidence="3">
    <location>
        <begin position="312"/>
        <end position="371"/>
    </location>
</feature>
<dbReference type="GO" id="GO:0009294">
    <property type="term" value="P:DNA-mediated transformation"/>
    <property type="evidence" value="ECO:0007669"/>
    <property type="project" value="InterPro"/>
</dbReference>
<sequence>MDRDELAAWLRLSLTPGVGNGAARRLLAAFGLPQAVFAQTEAAWQSCVTAAQARALAAVPEGLDALLEQTWQWLQADAEPARAIVTLGDAAYPPALLATEDPPLLLYLLGAPQFVRGRPFAPPRCLAMVGSRNPTAQGADHARQFARALRAAGLTIVSGLALGVDAAAHEGALQGPPDPATPATIAVVGTGLDRVYPRANKELAHRIARHGLLVSEYPLGTPPLAANFPKRNRIISGLSQGTLVVEAALASGSLITARLAAEQGREVFAIPGSIHAPQSRGCHALLRQGAKLVETAQDVLEELRLPAAEQAPASDAPPPAAPAHQEVLDALGFDPLGLDALVARTGLPAATLQVRLLELELDGQVARLPGGLFQRVGSA</sequence>
<evidence type="ECO:0000256" key="1">
    <source>
        <dbReference type="ARBA" id="ARBA00006525"/>
    </source>
</evidence>
<dbReference type="Pfam" id="PF17782">
    <property type="entry name" value="WHD_DprA"/>
    <property type="match status" value="1"/>
</dbReference>
<evidence type="ECO:0000313" key="4">
    <source>
        <dbReference type="EMBL" id="RKJ95517.1"/>
    </source>
</evidence>
<dbReference type="InterPro" id="IPR003488">
    <property type="entry name" value="DprA"/>
</dbReference>
<dbReference type="SUPFAM" id="SSF102405">
    <property type="entry name" value="MCP/YpsA-like"/>
    <property type="match status" value="1"/>
</dbReference>
<dbReference type="PANTHER" id="PTHR43022:SF1">
    <property type="entry name" value="PROTEIN SMF"/>
    <property type="match status" value="1"/>
</dbReference>
<evidence type="ECO:0000313" key="5">
    <source>
        <dbReference type="Proteomes" id="UP000216225"/>
    </source>
</evidence>
<gene>
    <name evidence="4" type="primary">dprA</name>
    <name evidence="4" type="ORF">CE154_016405</name>
</gene>
<dbReference type="NCBIfam" id="TIGR00732">
    <property type="entry name" value="dprA"/>
    <property type="match status" value="1"/>
</dbReference>
<dbReference type="Proteomes" id="UP000216225">
    <property type="component" value="Unassembled WGS sequence"/>
</dbReference>
<dbReference type="RefSeq" id="WP_094439487.1">
    <property type="nucleotide sequence ID" value="NZ_NKDB02000003.1"/>
</dbReference>
<organism evidence="4 5">
    <name type="scientific">Alicycliphilus denitrificans</name>
    <dbReference type="NCBI Taxonomy" id="179636"/>
    <lineage>
        <taxon>Bacteria</taxon>
        <taxon>Pseudomonadati</taxon>
        <taxon>Pseudomonadota</taxon>
        <taxon>Betaproteobacteria</taxon>
        <taxon>Burkholderiales</taxon>
        <taxon>Comamonadaceae</taxon>
        <taxon>Alicycliphilus</taxon>
    </lineage>
</organism>
<dbReference type="InterPro" id="IPR036388">
    <property type="entry name" value="WH-like_DNA-bd_sf"/>
</dbReference>
<dbReference type="Gene3D" id="1.10.10.10">
    <property type="entry name" value="Winged helix-like DNA-binding domain superfamily/Winged helix DNA-binding domain"/>
    <property type="match status" value="1"/>
</dbReference>
<dbReference type="EMBL" id="NKDB02000003">
    <property type="protein sequence ID" value="RKJ95517.1"/>
    <property type="molecule type" value="Genomic_DNA"/>
</dbReference>
<accession>A0A3R7IF53</accession>
<dbReference type="Gene3D" id="3.40.50.450">
    <property type="match status" value="1"/>
</dbReference>
<evidence type="ECO:0000259" key="3">
    <source>
        <dbReference type="Pfam" id="PF17782"/>
    </source>
</evidence>
<dbReference type="InterPro" id="IPR041614">
    <property type="entry name" value="DprA_WH"/>
</dbReference>
<dbReference type="Pfam" id="PF02481">
    <property type="entry name" value="DNA_processg_A"/>
    <property type="match status" value="1"/>
</dbReference>
<dbReference type="PANTHER" id="PTHR43022">
    <property type="entry name" value="PROTEIN SMF"/>
    <property type="match status" value="1"/>
</dbReference>
<name>A0A3R7IF53_9BURK</name>
<dbReference type="InterPro" id="IPR057666">
    <property type="entry name" value="DrpA_SLOG"/>
</dbReference>
<comment type="caution">
    <text evidence="4">The sequence shown here is derived from an EMBL/GenBank/DDBJ whole genome shotgun (WGS) entry which is preliminary data.</text>
</comment>
<dbReference type="AlphaFoldDB" id="A0A3R7IF53"/>
<comment type="similarity">
    <text evidence="1">Belongs to the DprA/Smf family.</text>
</comment>
<reference evidence="4 5" key="1">
    <citation type="submission" date="2018-09" db="EMBL/GenBank/DDBJ databases">
        <title>Genome comparison of Alicycliphilus sp. BQ1, a polyurethanolytic bacterium, with its closest phylogenetic relatives Alicycliphilus denitrificans BC and K601, unable to attack polyurethane.</title>
        <authorList>
            <person name="Loza-Tavera H."/>
            <person name="Lozano L."/>
            <person name="Cevallos M."/>
            <person name="Maya-Lucas O."/>
            <person name="Garcia-Mena J."/>
            <person name="Hernandez J."/>
        </authorList>
    </citation>
    <scope>NUCLEOTIDE SEQUENCE [LARGE SCALE GENOMIC DNA]</scope>
    <source>
        <strain evidence="4 5">BQ1</strain>
    </source>
</reference>
<feature type="domain" description="Smf/DprA SLOG" evidence="2">
    <location>
        <begin position="84"/>
        <end position="303"/>
    </location>
</feature>
<proteinExistence type="inferred from homology"/>
<evidence type="ECO:0000259" key="2">
    <source>
        <dbReference type="Pfam" id="PF02481"/>
    </source>
</evidence>
<protein>
    <submittedName>
        <fullName evidence="4">DNA-protecting protein DprA</fullName>
    </submittedName>
</protein>